<feature type="domain" description="Putative restriction endonuclease" evidence="1">
    <location>
        <begin position="14"/>
        <end position="183"/>
    </location>
</feature>
<gene>
    <name evidence="2" type="ORF">A2Z21_08670</name>
</gene>
<dbReference type="Pfam" id="PF05685">
    <property type="entry name" value="Uma2"/>
    <property type="match status" value="1"/>
</dbReference>
<protein>
    <recommendedName>
        <fullName evidence="1">Putative restriction endonuclease domain-containing protein</fullName>
    </recommendedName>
</protein>
<dbReference type="AlphaFoldDB" id="A0A1F5UPF0"/>
<name>A0A1F5UPF0_FRAXR</name>
<reference evidence="2 3" key="1">
    <citation type="journal article" date="2016" name="Nat. Commun.">
        <title>Thousands of microbial genomes shed light on interconnected biogeochemical processes in an aquifer system.</title>
        <authorList>
            <person name="Anantharaman K."/>
            <person name="Brown C.T."/>
            <person name="Hug L.A."/>
            <person name="Sharon I."/>
            <person name="Castelle C.J."/>
            <person name="Probst A.J."/>
            <person name="Thomas B.C."/>
            <person name="Singh A."/>
            <person name="Wilkins M.J."/>
            <person name="Karaoz U."/>
            <person name="Brodie E.L."/>
            <person name="Williams K.H."/>
            <person name="Hubbard S.S."/>
            <person name="Banfield J.F."/>
        </authorList>
    </citation>
    <scope>NUCLEOTIDE SEQUENCE [LARGE SCALE GENOMIC DNA]</scope>
    <source>
        <strain evidence="3">RBG_16_55_9</strain>
    </source>
</reference>
<dbReference type="PANTHER" id="PTHR35400">
    <property type="entry name" value="SLR1083 PROTEIN"/>
    <property type="match status" value="1"/>
</dbReference>
<dbReference type="STRING" id="1817864.A2Z21_08670"/>
<dbReference type="PANTHER" id="PTHR35400:SF1">
    <property type="entry name" value="SLR1083 PROTEIN"/>
    <property type="match status" value="1"/>
</dbReference>
<dbReference type="InterPro" id="IPR011335">
    <property type="entry name" value="Restrct_endonuc-II-like"/>
</dbReference>
<dbReference type="Proteomes" id="UP000179157">
    <property type="component" value="Unassembled WGS sequence"/>
</dbReference>
<dbReference type="Gene3D" id="3.90.1570.10">
    <property type="entry name" value="tt1808, chain A"/>
    <property type="match status" value="1"/>
</dbReference>
<dbReference type="EMBL" id="MFGX01000122">
    <property type="protein sequence ID" value="OGF53023.1"/>
    <property type="molecule type" value="Genomic_DNA"/>
</dbReference>
<dbReference type="SUPFAM" id="SSF52980">
    <property type="entry name" value="Restriction endonuclease-like"/>
    <property type="match status" value="1"/>
</dbReference>
<evidence type="ECO:0000313" key="2">
    <source>
        <dbReference type="EMBL" id="OGF53023.1"/>
    </source>
</evidence>
<evidence type="ECO:0000259" key="1">
    <source>
        <dbReference type="Pfam" id="PF05685"/>
    </source>
</evidence>
<sequence length="188" mass="20931">MAASIQVLKRRFTVEEYYKMAEAGIFSEDDRVELLDGEIVEMTPIGSSHAACVDRLTRLFGRLIGETASLRVQSPIRLSKSSEPQPDLALLKPRSDFYAQAHPGPEDVFLVVEVAETSAGIDRKVKIPLYAKAGIPEVWLVDLDEERIEVYRNPSAKGYGEVQRFRRGRSLAPQALPDMKLSVSDILG</sequence>
<organism evidence="2 3">
    <name type="scientific">Fraserbacteria sp. (strain RBG_16_55_9)</name>
    <dbReference type="NCBI Taxonomy" id="1817864"/>
    <lineage>
        <taxon>Bacteria</taxon>
        <taxon>Candidatus Fraseribacteriota</taxon>
    </lineage>
</organism>
<comment type="caution">
    <text evidence="2">The sequence shown here is derived from an EMBL/GenBank/DDBJ whole genome shotgun (WGS) entry which is preliminary data.</text>
</comment>
<proteinExistence type="predicted"/>
<dbReference type="InterPro" id="IPR012296">
    <property type="entry name" value="Nuclease_put_TT1808"/>
</dbReference>
<evidence type="ECO:0000313" key="3">
    <source>
        <dbReference type="Proteomes" id="UP000179157"/>
    </source>
</evidence>
<dbReference type="CDD" id="cd06260">
    <property type="entry name" value="DUF820-like"/>
    <property type="match status" value="1"/>
</dbReference>
<accession>A0A1F5UPF0</accession>
<dbReference type="InterPro" id="IPR008538">
    <property type="entry name" value="Uma2"/>
</dbReference>